<dbReference type="Gene3D" id="3.40.50.850">
    <property type="entry name" value="Isochorismatase-like"/>
    <property type="match status" value="1"/>
</dbReference>
<name>A0ABN2XME4_9MICC</name>
<evidence type="ECO:0000313" key="3">
    <source>
        <dbReference type="EMBL" id="GAA2114116.1"/>
    </source>
</evidence>
<sequence length="205" mass="21679">MTAPRRALILVDVQQEYFEGPLAIKYPPSSDSLANILRAVDTAEQAGMPIAVIQHVAPEGFPVFAEGSNGQELHPDIAARLGNTWKHATKSFASIFPETDLDEWVRENQIEAITLVGYMTNNCILGTAVDAEPRGLTVEVLSDATGAIALSNAAGSASAQQVHETLMALLNSNFAVVTTTDVWQSAVVDGSGLEGSNLVESAMNG</sequence>
<accession>A0ABN2XME4</accession>
<dbReference type="Proteomes" id="UP001500166">
    <property type="component" value="Unassembled WGS sequence"/>
</dbReference>
<protein>
    <submittedName>
        <fullName evidence="3">Cysteine hydrolase family protein</fullName>
    </submittedName>
</protein>
<organism evidence="3 4">
    <name type="scientific">Kocuria atrinae</name>
    <dbReference type="NCBI Taxonomy" id="592377"/>
    <lineage>
        <taxon>Bacteria</taxon>
        <taxon>Bacillati</taxon>
        <taxon>Actinomycetota</taxon>
        <taxon>Actinomycetes</taxon>
        <taxon>Micrococcales</taxon>
        <taxon>Micrococcaceae</taxon>
        <taxon>Kocuria</taxon>
    </lineage>
</organism>
<dbReference type="EMBL" id="BAAAQA010000012">
    <property type="protein sequence ID" value="GAA2114116.1"/>
    <property type="molecule type" value="Genomic_DNA"/>
</dbReference>
<dbReference type="SUPFAM" id="SSF52499">
    <property type="entry name" value="Isochorismatase-like hydrolases"/>
    <property type="match status" value="1"/>
</dbReference>
<dbReference type="InterPro" id="IPR000868">
    <property type="entry name" value="Isochorismatase-like_dom"/>
</dbReference>
<dbReference type="InterPro" id="IPR050272">
    <property type="entry name" value="Isochorismatase-like_hydrls"/>
</dbReference>
<proteinExistence type="predicted"/>
<dbReference type="PANTHER" id="PTHR43540">
    <property type="entry name" value="PEROXYUREIDOACRYLATE/UREIDOACRYLATE AMIDOHYDROLASE-RELATED"/>
    <property type="match status" value="1"/>
</dbReference>
<evidence type="ECO:0000259" key="2">
    <source>
        <dbReference type="Pfam" id="PF00857"/>
    </source>
</evidence>
<gene>
    <name evidence="3" type="ORF">GCM10009824_11110</name>
</gene>
<dbReference type="InterPro" id="IPR036380">
    <property type="entry name" value="Isochorismatase-like_sf"/>
</dbReference>
<dbReference type="PANTHER" id="PTHR43540:SF6">
    <property type="entry name" value="ISOCHORISMATASE-LIKE DOMAIN-CONTAINING PROTEIN"/>
    <property type="match status" value="1"/>
</dbReference>
<evidence type="ECO:0000256" key="1">
    <source>
        <dbReference type="ARBA" id="ARBA00022801"/>
    </source>
</evidence>
<evidence type="ECO:0000313" key="4">
    <source>
        <dbReference type="Proteomes" id="UP001500166"/>
    </source>
</evidence>
<comment type="caution">
    <text evidence="3">The sequence shown here is derived from an EMBL/GenBank/DDBJ whole genome shotgun (WGS) entry which is preliminary data.</text>
</comment>
<dbReference type="Pfam" id="PF00857">
    <property type="entry name" value="Isochorismatase"/>
    <property type="match status" value="1"/>
</dbReference>
<keyword evidence="1 3" id="KW-0378">Hydrolase</keyword>
<dbReference type="RefSeq" id="WP_344224020.1">
    <property type="nucleotide sequence ID" value="NZ_BAAAQA010000012.1"/>
</dbReference>
<keyword evidence="4" id="KW-1185">Reference proteome</keyword>
<feature type="domain" description="Isochorismatase-like" evidence="2">
    <location>
        <begin position="7"/>
        <end position="181"/>
    </location>
</feature>
<reference evidence="3 4" key="1">
    <citation type="journal article" date="2019" name="Int. J. Syst. Evol. Microbiol.">
        <title>The Global Catalogue of Microorganisms (GCM) 10K type strain sequencing project: providing services to taxonomists for standard genome sequencing and annotation.</title>
        <authorList>
            <consortium name="The Broad Institute Genomics Platform"/>
            <consortium name="The Broad Institute Genome Sequencing Center for Infectious Disease"/>
            <person name="Wu L."/>
            <person name="Ma J."/>
        </authorList>
    </citation>
    <scope>NUCLEOTIDE SEQUENCE [LARGE SCALE GENOMIC DNA]</scope>
    <source>
        <strain evidence="3 4">JCM 15914</strain>
    </source>
</reference>
<dbReference type="GO" id="GO:0016787">
    <property type="term" value="F:hydrolase activity"/>
    <property type="evidence" value="ECO:0007669"/>
    <property type="project" value="UniProtKB-KW"/>
</dbReference>